<organism evidence="2 3">
    <name type="scientific">Puccinia striiformis</name>
    <dbReference type="NCBI Taxonomy" id="27350"/>
    <lineage>
        <taxon>Eukaryota</taxon>
        <taxon>Fungi</taxon>
        <taxon>Dikarya</taxon>
        <taxon>Basidiomycota</taxon>
        <taxon>Pucciniomycotina</taxon>
        <taxon>Pucciniomycetes</taxon>
        <taxon>Pucciniales</taxon>
        <taxon>Pucciniaceae</taxon>
        <taxon>Puccinia</taxon>
    </lineage>
</organism>
<comment type="caution">
    <text evidence="2">The sequence shown here is derived from an EMBL/GenBank/DDBJ whole genome shotgun (WGS) entry which is preliminary data.</text>
</comment>
<evidence type="ECO:0000313" key="2">
    <source>
        <dbReference type="EMBL" id="POW06760.1"/>
    </source>
</evidence>
<dbReference type="EMBL" id="PKSL01000082">
    <property type="protein sequence ID" value="POW06760.1"/>
    <property type="molecule type" value="Genomic_DNA"/>
</dbReference>
<name>A0A2S4VBF2_9BASI</name>
<sequence>MGGEADIESGFQFSTRPQPQNMQHFSLKTIESKLRRRKKKDNNHNPRLENEVVTTIFEYLAHSYKAAHFKPQTMANLIPRCRLNSAGKVQQRQLVRAYTDLRSELQLGRGHGWRMNLQWCM</sequence>
<feature type="compositionally biased region" description="Polar residues" evidence="1">
    <location>
        <begin position="11"/>
        <end position="23"/>
    </location>
</feature>
<gene>
    <name evidence="2" type="ORF">PSTT_08741</name>
</gene>
<dbReference type="VEuPathDB" id="FungiDB:PSTT_08741"/>
<evidence type="ECO:0000256" key="1">
    <source>
        <dbReference type="SAM" id="MobiDB-lite"/>
    </source>
</evidence>
<dbReference type="Proteomes" id="UP000239156">
    <property type="component" value="Unassembled WGS sequence"/>
</dbReference>
<dbReference type="AlphaFoldDB" id="A0A2S4VBF2"/>
<proteinExistence type="predicted"/>
<dbReference type="VEuPathDB" id="FungiDB:PSHT_14294"/>
<protein>
    <submittedName>
        <fullName evidence="2">Uncharacterized protein</fullName>
    </submittedName>
</protein>
<reference evidence="2" key="1">
    <citation type="submission" date="2017-12" db="EMBL/GenBank/DDBJ databases">
        <title>Gene loss provides genomic basis for host adaptation in cereal stripe rust fungi.</title>
        <authorList>
            <person name="Xia C."/>
        </authorList>
    </citation>
    <scope>NUCLEOTIDE SEQUENCE [LARGE SCALE GENOMIC DNA]</scope>
    <source>
        <strain evidence="2">93-210</strain>
    </source>
</reference>
<evidence type="ECO:0000313" key="3">
    <source>
        <dbReference type="Proteomes" id="UP000239156"/>
    </source>
</evidence>
<feature type="region of interest" description="Disordered" evidence="1">
    <location>
        <begin position="1"/>
        <end position="23"/>
    </location>
</feature>
<keyword evidence="3" id="KW-1185">Reference proteome</keyword>
<accession>A0A2S4VBF2</accession>